<evidence type="ECO:0000313" key="9">
    <source>
        <dbReference type="EMBL" id="MBC8573705.1"/>
    </source>
</evidence>
<dbReference type="NCBIfam" id="NF008277">
    <property type="entry name" value="PRK11055.1"/>
    <property type="match status" value="1"/>
</dbReference>
<keyword evidence="7 8" id="KW-0119">Carbohydrate metabolism</keyword>
<sequence length="349" mass="38139">MGMKVSDFGRLSDGREAKLVTIANKNGMSIEVTNYGATLVGAVVPDKNGRHDDVVLGYADVTDYAKNGGFLGACIGRSGNRIGGAAFEINGVTYHLDQNENKNNLHSGNNGYDSQIWDMKTDEAASSVTFSRLSPDMEQGYPGNFEVSVTYTLTDDNEIKIHYEGKSDKDTIANMTNHSYFNLEGHDNGSILDHTLQLDADGFTEIDAEAIPTGVIGSVEGTPFDFRTAKRIGQDIEKDNEQLKMGGGYDHNFALKPDGTVKKIAEVKAPVSGRKMEVFTDCVGVQFYTGNFIENSWIGKDGKAYQKRGGLCLETQFFPDAIHHENFVSPILKAGDIYSTTTIYKFSAE</sequence>
<accession>A0ABR7NBD3</accession>
<evidence type="ECO:0000256" key="1">
    <source>
        <dbReference type="ARBA" id="ARBA00001614"/>
    </source>
</evidence>
<reference evidence="9 10" key="1">
    <citation type="submission" date="2020-08" db="EMBL/GenBank/DDBJ databases">
        <title>Genome public.</title>
        <authorList>
            <person name="Liu C."/>
            <person name="Sun Q."/>
        </authorList>
    </citation>
    <scope>NUCLEOTIDE SEQUENCE [LARGE SCALE GENOMIC DNA]</scope>
    <source>
        <strain evidence="9 10">NSJ-46</strain>
    </source>
</reference>
<dbReference type="EC" id="5.1.3.3" evidence="4 8"/>
<comment type="similarity">
    <text evidence="3 8">Belongs to the aldose epimerase family.</text>
</comment>
<protein>
    <recommendedName>
        <fullName evidence="5 8">Aldose 1-epimerase</fullName>
        <ecNumber evidence="4 8">5.1.3.3</ecNumber>
    </recommendedName>
</protein>
<dbReference type="InterPro" id="IPR014718">
    <property type="entry name" value="GH-type_carb-bd"/>
</dbReference>
<evidence type="ECO:0000256" key="8">
    <source>
        <dbReference type="PIRNR" id="PIRNR005096"/>
    </source>
</evidence>
<dbReference type="SUPFAM" id="SSF74650">
    <property type="entry name" value="Galactose mutarotase-like"/>
    <property type="match status" value="1"/>
</dbReference>
<evidence type="ECO:0000256" key="2">
    <source>
        <dbReference type="ARBA" id="ARBA00005028"/>
    </source>
</evidence>
<evidence type="ECO:0000256" key="7">
    <source>
        <dbReference type="ARBA" id="ARBA00023277"/>
    </source>
</evidence>
<dbReference type="InterPro" id="IPR015443">
    <property type="entry name" value="Aldose_1-epimerase"/>
</dbReference>
<dbReference type="Proteomes" id="UP000657421">
    <property type="component" value="Unassembled WGS sequence"/>
</dbReference>
<evidence type="ECO:0000256" key="5">
    <source>
        <dbReference type="ARBA" id="ARBA00014165"/>
    </source>
</evidence>
<dbReference type="InterPro" id="IPR011013">
    <property type="entry name" value="Gal_mutarotase_sf_dom"/>
</dbReference>
<comment type="caution">
    <text evidence="9">The sequence shown here is derived from an EMBL/GenBank/DDBJ whole genome shotgun (WGS) entry which is preliminary data.</text>
</comment>
<dbReference type="RefSeq" id="WP_249309000.1">
    <property type="nucleotide sequence ID" value="NZ_JACRSZ010000011.1"/>
</dbReference>
<dbReference type="PANTHER" id="PTHR10091">
    <property type="entry name" value="ALDOSE-1-EPIMERASE"/>
    <property type="match status" value="1"/>
</dbReference>
<evidence type="ECO:0000256" key="4">
    <source>
        <dbReference type="ARBA" id="ARBA00013185"/>
    </source>
</evidence>
<dbReference type="PANTHER" id="PTHR10091:SF0">
    <property type="entry name" value="GALACTOSE MUTAROTASE"/>
    <property type="match status" value="1"/>
</dbReference>
<keyword evidence="6 8" id="KW-0413">Isomerase</keyword>
<dbReference type="PROSITE" id="PS00545">
    <property type="entry name" value="ALDOSE_1_EPIMERASE"/>
    <property type="match status" value="1"/>
</dbReference>
<dbReference type="Pfam" id="PF01263">
    <property type="entry name" value="Aldose_epim"/>
    <property type="match status" value="1"/>
</dbReference>
<proteinExistence type="inferred from homology"/>
<dbReference type="PIRSF" id="PIRSF005096">
    <property type="entry name" value="GALM"/>
    <property type="match status" value="1"/>
</dbReference>
<name>A0ABR7NBD3_9FIRM</name>
<dbReference type="InterPro" id="IPR018052">
    <property type="entry name" value="Ald1_epimerase_CS"/>
</dbReference>
<dbReference type="Gene3D" id="2.70.98.10">
    <property type="match status" value="1"/>
</dbReference>
<evidence type="ECO:0000256" key="3">
    <source>
        <dbReference type="ARBA" id="ARBA00006206"/>
    </source>
</evidence>
<dbReference type="EMBL" id="JACRSZ010000011">
    <property type="protein sequence ID" value="MBC8573705.1"/>
    <property type="molecule type" value="Genomic_DNA"/>
</dbReference>
<comment type="catalytic activity">
    <reaction evidence="1 8">
        <text>alpha-D-glucose = beta-D-glucose</text>
        <dbReference type="Rhea" id="RHEA:10264"/>
        <dbReference type="ChEBI" id="CHEBI:15903"/>
        <dbReference type="ChEBI" id="CHEBI:17925"/>
        <dbReference type="EC" id="5.1.3.3"/>
    </reaction>
</comment>
<evidence type="ECO:0000313" key="10">
    <source>
        <dbReference type="Proteomes" id="UP000657421"/>
    </source>
</evidence>
<evidence type="ECO:0000256" key="6">
    <source>
        <dbReference type="ARBA" id="ARBA00023235"/>
    </source>
</evidence>
<dbReference type="InterPro" id="IPR008183">
    <property type="entry name" value="Aldose_1/G6P_1-epimerase"/>
</dbReference>
<comment type="pathway">
    <text evidence="2 8">Carbohydrate metabolism; hexose metabolism.</text>
</comment>
<dbReference type="CDD" id="cd09019">
    <property type="entry name" value="galactose_mutarotase_like"/>
    <property type="match status" value="1"/>
</dbReference>
<keyword evidence="10" id="KW-1185">Reference proteome</keyword>
<dbReference type="InterPro" id="IPR047215">
    <property type="entry name" value="Galactose_mutarotase-like"/>
</dbReference>
<gene>
    <name evidence="9" type="ORF">H8716_11515</name>
</gene>
<organism evidence="9 10">
    <name type="scientific">Jingyaoa shaoxingensis</name>
    <dbReference type="NCBI Taxonomy" id="2763671"/>
    <lineage>
        <taxon>Bacteria</taxon>
        <taxon>Bacillati</taxon>
        <taxon>Bacillota</taxon>
        <taxon>Clostridia</taxon>
        <taxon>Lachnospirales</taxon>
        <taxon>Lachnospiraceae</taxon>
        <taxon>Jingyaoa</taxon>
    </lineage>
</organism>